<proteinExistence type="predicted"/>
<feature type="domain" description="B box-type" evidence="5">
    <location>
        <begin position="51"/>
        <end position="94"/>
    </location>
</feature>
<feature type="non-terminal residue" evidence="6">
    <location>
        <position position="1"/>
    </location>
</feature>
<feature type="non-terminal residue" evidence="6">
    <location>
        <position position="127"/>
    </location>
</feature>
<accession>A0ABS2Y1J4</accession>
<protein>
    <submittedName>
        <fullName evidence="6">TIF1A factor</fullName>
    </submittedName>
</protein>
<evidence type="ECO:0000313" key="7">
    <source>
        <dbReference type="Proteomes" id="UP001166093"/>
    </source>
</evidence>
<organism evidence="6 7">
    <name type="scientific">Polyodon spathula</name>
    <name type="common">North American paddlefish</name>
    <name type="synonym">Squalus spathula</name>
    <dbReference type="NCBI Taxonomy" id="7913"/>
    <lineage>
        <taxon>Eukaryota</taxon>
        <taxon>Metazoa</taxon>
        <taxon>Chordata</taxon>
        <taxon>Craniata</taxon>
        <taxon>Vertebrata</taxon>
        <taxon>Euteleostomi</taxon>
        <taxon>Actinopterygii</taxon>
        <taxon>Chondrostei</taxon>
        <taxon>Acipenseriformes</taxon>
        <taxon>Polyodontidae</taxon>
        <taxon>Polyodon</taxon>
    </lineage>
</organism>
<keyword evidence="2 4" id="KW-0863">Zinc-finger</keyword>
<dbReference type="PANTHER" id="PTHR45915:SF6">
    <property type="entry name" value="E3 UBIQUITIN-PROTEIN LIGASE TRIM33"/>
    <property type="match status" value="1"/>
</dbReference>
<dbReference type="SUPFAM" id="SSF57845">
    <property type="entry name" value="B-box zinc-binding domain"/>
    <property type="match status" value="1"/>
</dbReference>
<gene>
    <name evidence="6" type="primary">Trim24</name>
    <name evidence="6" type="ORF">GTO93_0022523</name>
</gene>
<comment type="subcellular location">
    <subcellularLocation>
        <location evidence="1">Nucleus</location>
    </subcellularLocation>
</comment>
<dbReference type="Proteomes" id="UP001166093">
    <property type="component" value="Unassembled WGS sequence"/>
</dbReference>
<evidence type="ECO:0000256" key="4">
    <source>
        <dbReference type="PROSITE-ProRule" id="PRU00024"/>
    </source>
</evidence>
<evidence type="ECO:0000256" key="2">
    <source>
        <dbReference type="ARBA" id="ARBA00022771"/>
    </source>
</evidence>
<dbReference type="Gene3D" id="3.30.160.60">
    <property type="entry name" value="Classic Zinc Finger"/>
    <property type="match status" value="1"/>
</dbReference>
<keyword evidence="2 4" id="KW-0479">Metal-binding</keyword>
<name>A0ABS2Y1J4_POLSP</name>
<keyword evidence="7" id="KW-1185">Reference proteome</keyword>
<dbReference type="SMART" id="SM00336">
    <property type="entry name" value="BBOX"/>
    <property type="match status" value="2"/>
</dbReference>
<evidence type="ECO:0000259" key="5">
    <source>
        <dbReference type="PROSITE" id="PS50119"/>
    </source>
</evidence>
<dbReference type="Pfam" id="PF00643">
    <property type="entry name" value="zf-B_box"/>
    <property type="match status" value="1"/>
</dbReference>
<comment type="caution">
    <text evidence="6">The sequence shown here is derived from an EMBL/GenBank/DDBJ whole genome shotgun (WGS) entry which is preliminary data.</text>
</comment>
<evidence type="ECO:0000256" key="3">
    <source>
        <dbReference type="ARBA" id="ARBA00022833"/>
    </source>
</evidence>
<dbReference type="PANTHER" id="PTHR45915">
    <property type="entry name" value="TRANSCRIPTION INTERMEDIARY FACTOR"/>
    <property type="match status" value="1"/>
</dbReference>
<evidence type="ECO:0000256" key="1">
    <source>
        <dbReference type="ARBA" id="ARBA00004123"/>
    </source>
</evidence>
<evidence type="ECO:0000313" key="6">
    <source>
        <dbReference type="EMBL" id="MBN3280360.1"/>
    </source>
</evidence>
<feature type="domain" description="B box-type" evidence="5">
    <location>
        <begin position="1"/>
        <end position="45"/>
    </location>
</feature>
<dbReference type="PROSITE" id="PS50119">
    <property type="entry name" value="ZF_BBOX"/>
    <property type="match status" value="2"/>
</dbReference>
<keyword evidence="3" id="KW-0862">Zinc</keyword>
<reference evidence="6" key="1">
    <citation type="journal article" date="2021" name="Cell">
        <title>Tracing the genetic footprints of vertebrate landing in non-teleost ray-finned fishes.</title>
        <authorList>
            <person name="Bi X."/>
            <person name="Wang K."/>
            <person name="Yang L."/>
            <person name="Pan H."/>
            <person name="Jiang H."/>
            <person name="Wei Q."/>
            <person name="Fang M."/>
            <person name="Yu H."/>
            <person name="Zhu C."/>
            <person name="Cai Y."/>
            <person name="He Y."/>
            <person name="Gan X."/>
            <person name="Zeng H."/>
            <person name="Yu D."/>
            <person name="Zhu Y."/>
            <person name="Jiang H."/>
            <person name="Qiu Q."/>
            <person name="Yang H."/>
            <person name="Zhang Y.E."/>
            <person name="Wang W."/>
            <person name="Zhu M."/>
            <person name="He S."/>
            <person name="Zhang G."/>
        </authorList>
    </citation>
    <scope>NUCLEOTIDE SEQUENCE</scope>
    <source>
        <strain evidence="6">Pddl_001</strain>
    </source>
</reference>
<dbReference type="InterPro" id="IPR000315">
    <property type="entry name" value="Znf_B-box"/>
</dbReference>
<dbReference type="EMBL" id="JAAWVQ010098105">
    <property type="protein sequence ID" value="MBN3280360.1"/>
    <property type="molecule type" value="Genomic_DNA"/>
</dbReference>
<sequence>QVCQCCEDSVLACGFCVQCSEWLCDPCVGAHQRVKLTKDHTVRTRSEGSGFERVFCSAHRQEPLQLYCITCDLLTCRDCQLHFHKNHRHQFVEDAIPSQRLLLETLIAQLQERASRVTKAERRVRDK</sequence>